<evidence type="ECO:0000259" key="1">
    <source>
        <dbReference type="Pfam" id="PF12697"/>
    </source>
</evidence>
<dbReference type="EMBL" id="SJJY01000001">
    <property type="protein sequence ID" value="TCC26568.1"/>
    <property type="molecule type" value="Genomic_DNA"/>
</dbReference>
<protein>
    <submittedName>
        <fullName evidence="2">Alpha/beta hydrolase</fullName>
    </submittedName>
</protein>
<dbReference type="Gene3D" id="3.40.50.1820">
    <property type="entry name" value="alpha/beta hydrolase"/>
    <property type="match status" value="1"/>
</dbReference>
<proteinExistence type="predicted"/>
<dbReference type="InterPro" id="IPR000073">
    <property type="entry name" value="AB_hydrolase_1"/>
</dbReference>
<comment type="caution">
    <text evidence="2">The sequence shown here is derived from an EMBL/GenBank/DDBJ whole genome shotgun (WGS) entry which is preliminary data.</text>
</comment>
<evidence type="ECO:0000313" key="3">
    <source>
        <dbReference type="Proteomes" id="UP000292385"/>
    </source>
</evidence>
<dbReference type="PANTHER" id="PTHR43798">
    <property type="entry name" value="MONOACYLGLYCEROL LIPASE"/>
    <property type="match status" value="1"/>
</dbReference>
<dbReference type="RefSeq" id="WP_131459233.1">
    <property type="nucleotide sequence ID" value="NZ_SJJY01000001.1"/>
</dbReference>
<dbReference type="Proteomes" id="UP000292385">
    <property type="component" value="Unassembled WGS sequence"/>
</dbReference>
<dbReference type="GO" id="GO:0016787">
    <property type="term" value="F:hydrolase activity"/>
    <property type="evidence" value="ECO:0007669"/>
    <property type="project" value="UniProtKB-KW"/>
</dbReference>
<dbReference type="PANTHER" id="PTHR43798:SF33">
    <property type="entry name" value="HYDROLASE, PUTATIVE (AFU_ORTHOLOGUE AFUA_2G14860)-RELATED"/>
    <property type="match status" value="1"/>
</dbReference>
<keyword evidence="2" id="KW-0378">Hydrolase</keyword>
<dbReference type="Pfam" id="PF12697">
    <property type="entry name" value="Abhydrolase_6"/>
    <property type="match status" value="1"/>
</dbReference>
<dbReference type="InterPro" id="IPR050266">
    <property type="entry name" value="AB_hydrolase_sf"/>
</dbReference>
<feature type="domain" description="AB hydrolase-1" evidence="1">
    <location>
        <begin position="53"/>
        <end position="275"/>
    </location>
</feature>
<gene>
    <name evidence="2" type="ORF">E0H58_00570</name>
</gene>
<evidence type="ECO:0000313" key="2">
    <source>
        <dbReference type="EMBL" id="TCC26568.1"/>
    </source>
</evidence>
<name>A0ABY2AA32_9ACTN</name>
<organism evidence="2 3">
    <name type="scientific">Kribbella speibonae</name>
    <dbReference type="NCBI Taxonomy" id="1572660"/>
    <lineage>
        <taxon>Bacteria</taxon>
        <taxon>Bacillati</taxon>
        <taxon>Actinomycetota</taxon>
        <taxon>Actinomycetes</taxon>
        <taxon>Propionibacteriales</taxon>
        <taxon>Kribbellaceae</taxon>
        <taxon>Kribbella</taxon>
    </lineage>
</organism>
<reference evidence="2 3" key="1">
    <citation type="submission" date="2019-02" db="EMBL/GenBank/DDBJ databases">
        <title>Kribbella capetownensis sp. nov. and Kribbella speibonae sp. nov., isolated from soil.</title>
        <authorList>
            <person name="Curtis S.M."/>
            <person name="Norton I."/>
            <person name="Everest G.J."/>
            <person name="Meyers P.R."/>
        </authorList>
    </citation>
    <scope>NUCLEOTIDE SEQUENCE [LARGE SCALE GENOMIC DNA]</scope>
    <source>
        <strain evidence="2 3">SK5</strain>
    </source>
</reference>
<accession>A0ABY2AA32</accession>
<dbReference type="InterPro" id="IPR029058">
    <property type="entry name" value="AB_hydrolase_fold"/>
</dbReference>
<sequence>MTAFEALAGGGVARGKLDRGGRFLRWVEGGSGPPVVLEAGAMSPVAGFAAVFKGLVGKHRVIAYDRAGYGASDPAPLTLDGQVDDLVAVLEAAGPSVIVGHSWGGLLAQLATWARPDLVTGLVLLDPSHETFWSDAEPAEHADRTRPATDDPRCQDVLDFGRELADDVARSVTADPHLLVDACLSYLETEDQLLTYLDELPMILDHVDALAMRRTQAAWPRIPVVLLTATKGRPPEFTPQVIAVQEQLATECDGRHQVVPDSGHYLHIDRPDLVIACVEGLR</sequence>
<keyword evidence="3" id="KW-1185">Reference proteome</keyword>
<dbReference type="SUPFAM" id="SSF53474">
    <property type="entry name" value="alpha/beta-Hydrolases"/>
    <property type="match status" value="1"/>
</dbReference>